<evidence type="ECO:0000313" key="1">
    <source>
        <dbReference type="EMBL" id="GAH44380.1"/>
    </source>
</evidence>
<organism evidence="1">
    <name type="scientific">marine sediment metagenome</name>
    <dbReference type="NCBI Taxonomy" id="412755"/>
    <lineage>
        <taxon>unclassified sequences</taxon>
        <taxon>metagenomes</taxon>
        <taxon>ecological metagenomes</taxon>
    </lineage>
</organism>
<comment type="caution">
    <text evidence="1">The sequence shown here is derived from an EMBL/GenBank/DDBJ whole genome shotgun (WGS) entry which is preliminary data.</text>
</comment>
<name>X1GHR7_9ZZZZ</name>
<gene>
    <name evidence="1" type="ORF">S03H2_14499</name>
</gene>
<accession>X1GHR7</accession>
<dbReference type="AlphaFoldDB" id="X1GHR7"/>
<sequence length="56" mass="6694">MDRKRDPPEWIVGHSCEERACHKGVPRRHDYRGYDQEQTACAEEDNYTEVMKEGRQ</sequence>
<protein>
    <submittedName>
        <fullName evidence="1">Uncharacterized protein</fullName>
    </submittedName>
</protein>
<proteinExistence type="predicted"/>
<dbReference type="EMBL" id="BARU01007356">
    <property type="protein sequence ID" value="GAH44380.1"/>
    <property type="molecule type" value="Genomic_DNA"/>
</dbReference>
<reference evidence="1" key="1">
    <citation type="journal article" date="2014" name="Front. Microbiol.">
        <title>High frequency of phylogenetically diverse reductive dehalogenase-homologous genes in deep subseafloor sedimentary metagenomes.</title>
        <authorList>
            <person name="Kawai M."/>
            <person name="Futagami T."/>
            <person name="Toyoda A."/>
            <person name="Takaki Y."/>
            <person name="Nishi S."/>
            <person name="Hori S."/>
            <person name="Arai W."/>
            <person name="Tsubouchi T."/>
            <person name="Morono Y."/>
            <person name="Uchiyama I."/>
            <person name="Ito T."/>
            <person name="Fujiyama A."/>
            <person name="Inagaki F."/>
            <person name="Takami H."/>
        </authorList>
    </citation>
    <scope>NUCLEOTIDE SEQUENCE</scope>
    <source>
        <strain evidence="1">Expedition CK06-06</strain>
    </source>
</reference>